<dbReference type="EC" id="3.6.4.13" evidence="1"/>
<protein>
    <recommendedName>
        <fullName evidence="1">RNA helicase</fullName>
        <ecNumber evidence="1">3.6.4.13</ecNumber>
    </recommendedName>
</protein>
<keyword evidence="2" id="KW-0547">Nucleotide-binding</keyword>
<evidence type="ECO:0000256" key="7">
    <source>
        <dbReference type="SAM" id="MobiDB-lite"/>
    </source>
</evidence>
<feature type="compositionally biased region" description="Basic and acidic residues" evidence="7">
    <location>
        <begin position="1"/>
        <end position="17"/>
    </location>
</feature>
<dbReference type="InterPro" id="IPR001650">
    <property type="entry name" value="Helicase_C-like"/>
</dbReference>
<reference evidence="12 14" key="2">
    <citation type="journal article" date="2000" name="Science">
        <title>The genome sequence of Drosophila melanogaster.</title>
        <authorList>
            <person name="Adams M.D."/>
            <person name="Celniker S.E."/>
            <person name="Holt R.A."/>
            <person name="Evans C.A."/>
            <person name="Gocayne J.D."/>
            <person name="Amanatides P.G."/>
            <person name="Scherer S.E."/>
            <person name="Li P.W."/>
            <person name="Hoskins R.A."/>
            <person name="Galle R.F."/>
            <person name="George R.A."/>
            <person name="Lewis S.E."/>
            <person name="Richards S."/>
            <person name="Ashburner M."/>
            <person name="Henderson S.N."/>
            <person name="Sutton G.G."/>
            <person name="Wortman J.R."/>
            <person name="Yandell M.D."/>
            <person name="Zhang Q."/>
            <person name="Chen L.X."/>
            <person name="Brandon R.C."/>
            <person name="Rogers Y.H."/>
            <person name="Blazej R.G."/>
            <person name="Champe M."/>
            <person name="Pfeiffer B.D."/>
            <person name="Wan K.H."/>
            <person name="Doyle C."/>
            <person name="Baxter E.G."/>
            <person name="Helt G."/>
            <person name="Nelson C.R."/>
            <person name="Gabor G.L."/>
            <person name="Abril J.F."/>
            <person name="Agbayani A."/>
            <person name="An H.J."/>
            <person name="Andrews-Pfannkoch C."/>
            <person name="Baldwin D."/>
            <person name="Ballew R.M."/>
            <person name="Basu A."/>
            <person name="Baxendale J."/>
            <person name="Bayraktaroglu L."/>
            <person name="Beasley E.M."/>
            <person name="Beeson K.Y."/>
            <person name="Benos P.V."/>
            <person name="Berman B.P."/>
            <person name="Bhandari D."/>
            <person name="Bolshakov S."/>
            <person name="Borkova D."/>
            <person name="Botchan M.R."/>
            <person name="Bouck J."/>
            <person name="Brokstein P."/>
            <person name="Brottier P."/>
            <person name="Burtis K.C."/>
            <person name="Busam D.A."/>
            <person name="Butler H."/>
            <person name="Cadieu E."/>
            <person name="Center A."/>
            <person name="Chandra I."/>
            <person name="Cherry J.M."/>
            <person name="Cawley S."/>
            <person name="Dahlke C."/>
            <person name="Davenport L.B."/>
            <person name="Davies P."/>
            <person name="de Pablos B."/>
            <person name="Delcher A."/>
            <person name="Deng Z."/>
            <person name="Mays A.D."/>
            <person name="Dew I."/>
            <person name="Dietz S.M."/>
            <person name="Dodson K."/>
            <person name="Doup L.E."/>
            <person name="Downes M."/>
            <person name="Dugan-Rocha S."/>
            <person name="Dunkov B.C."/>
            <person name="Dunn P."/>
            <person name="Durbin K.J."/>
            <person name="Evangelista C.C."/>
            <person name="Ferraz C."/>
            <person name="Ferriera S."/>
            <person name="Fleischmann W."/>
            <person name="Fosler C."/>
            <person name="Gabrielian A.E."/>
            <person name="Garg N.S."/>
            <person name="Gelbart W.M."/>
            <person name="Glasser K."/>
            <person name="Glodek A."/>
            <person name="Gong F."/>
            <person name="Gorrell J.H."/>
            <person name="Gu Z."/>
            <person name="Guan P."/>
            <person name="Harris M."/>
            <person name="Harris N.L."/>
            <person name="Harvey D."/>
            <person name="Heiman T.J."/>
            <person name="Hernandez J.R."/>
            <person name="Houck J."/>
            <person name="Hostin D."/>
            <person name="Houston K.A."/>
            <person name="Howland T.J."/>
            <person name="Wei M.H."/>
            <person name="Ibegwam C."/>
            <person name="Jalali M."/>
            <person name="Kalush F."/>
            <person name="Karpen G.H."/>
            <person name="Ke Z."/>
            <person name="Kennison J.A."/>
            <person name="Ketchum K.A."/>
            <person name="Kimmel B.E."/>
            <person name="Kodira C.D."/>
            <person name="Kraft C."/>
            <person name="Kravitz S."/>
            <person name="Kulp D."/>
            <person name="Lai Z."/>
            <person name="Lasko P."/>
            <person name="Lei Y."/>
            <person name="Levitsky A.A."/>
            <person name="Li J."/>
            <person name="Li Z."/>
            <person name="Liang Y."/>
            <person name="Lin X."/>
            <person name="Liu X."/>
            <person name="Mattei B."/>
            <person name="McIntosh T.C."/>
            <person name="McLeod M.P."/>
            <person name="McPherson D."/>
            <person name="Merkulov G."/>
            <person name="Milshina N.V."/>
            <person name="Mobarry C."/>
            <person name="Morris J."/>
            <person name="Moshrefi A."/>
            <person name="Mount S.M."/>
            <person name="Moy M."/>
            <person name="Murphy B."/>
            <person name="Murphy L."/>
            <person name="Muzny D.M."/>
            <person name="Nelson D.L."/>
            <person name="Nelson D.R."/>
            <person name="Nelson K.A."/>
            <person name="Nixon K."/>
            <person name="Nusskern D.R."/>
            <person name="Pacleb J.M."/>
            <person name="Palazzolo M."/>
            <person name="Pittman G.S."/>
            <person name="Pan S."/>
            <person name="Pollard J."/>
            <person name="Puri V."/>
            <person name="Reese M.G."/>
            <person name="Reinert K."/>
            <person name="Remington K."/>
            <person name="Saunders R.D."/>
            <person name="Scheeler F."/>
            <person name="Shen H."/>
            <person name="Shue B.C."/>
            <person name="Siden-Kiamos I."/>
            <person name="Simpson M."/>
            <person name="Skupski M.P."/>
            <person name="Smith T."/>
            <person name="Spier E."/>
            <person name="Spradling A.C."/>
            <person name="Stapleton M."/>
            <person name="Strong R."/>
            <person name="Sun E."/>
            <person name="Svirskas R."/>
            <person name="Tector C."/>
            <person name="Turner R."/>
            <person name="Venter E."/>
            <person name="Wang A.H."/>
            <person name="Wang X."/>
            <person name="Wang Z.Y."/>
            <person name="Wassarman D.A."/>
            <person name="Weinstock G.M."/>
            <person name="Weissenbach J."/>
            <person name="Williams S.M."/>
            <person name="WoodageT"/>
            <person name="Worley K.C."/>
            <person name="Wu D."/>
            <person name="Yang S."/>
            <person name="Yao Q.A."/>
            <person name="Ye J."/>
            <person name="Yeh R.F."/>
            <person name="Zaveri J.S."/>
            <person name="Zhan M."/>
            <person name="Zhang G."/>
            <person name="Zhao Q."/>
            <person name="Zheng L."/>
            <person name="Zheng X.H."/>
            <person name="Zhong F.N."/>
            <person name="Zhong W."/>
            <person name="Zhou X."/>
            <person name="Zhu S."/>
            <person name="Zhu X."/>
            <person name="Smith H.O."/>
            <person name="Gibbs R.A."/>
            <person name="Myers E.W."/>
            <person name="Rubin G.M."/>
            <person name="Venter J.C."/>
        </authorList>
    </citation>
    <scope>NUCLEOTIDE SEQUENCE [LARGE SCALE GENOMIC DNA]</scope>
    <source>
        <strain evidence="14">Berkeley</strain>
    </source>
</reference>
<dbReference type="InterPro" id="IPR011545">
    <property type="entry name" value="DEAD/DEAH_box_helicase_dom"/>
</dbReference>
<dbReference type="EMBL" id="AE014296">
    <property type="protein sequence ID" value="AAF50157.1"/>
    <property type="molecule type" value="Genomic_DNA"/>
</dbReference>
<dbReference type="GO" id="GO:0032797">
    <property type="term" value="C:SMN complex"/>
    <property type="evidence" value="ECO:0000314"/>
    <property type="project" value="FlyBase"/>
</dbReference>
<dbReference type="InterPro" id="IPR050079">
    <property type="entry name" value="DEAD_box_RNA_helicase"/>
</dbReference>
<dbReference type="ComplexPortal" id="CPX-8066">
    <property type="entry name" value="Survival motor neuron complex, Gem4B variant"/>
</dbReference>
<feature type="compositionally biased region" description="Polar residues" evidence="7">
    <location>
        <begin position="533"/>
        <end position="543"/>
    </location>
</feature>
<evidence type="ECO:0007829" key="15">
    <source>
        <dbReference type="PeptideAtlas" id="Q9V3C4"/>
    </source>
</evidence>
<feature type="domain" description="Helicase C-terminal" evidence="9">
    <location>
        <begin position="238"/>
        <end position="407"/>
    </location>
</feature>
<keyword evidence="15" id="KW-1267">Proteomics identification</keyword>
<evidence type="ECO:0000256" key="3">
    <source>
        <dbReference type="ARBA" id="ARBA00022801"/>
    </source>
</evidence>
<evidence type="ECO:0000259" key="9">
    <source>
        <dbReference type="PROSITE" id="PS51194"/>
    </source>
</evidence>
<keyword evidence="3 12" id="KW-0378">Hydrolase</keyword>
<dbReference type="SUPFAM" id="SSF52540">
    <property type="entry name" value="P-loop containing nucleoside triphosphate hydrolases"/>
    <property type="match status" value="1"/>
</dbReference>
<dbReference type="FunCoup" id="Q9V3C4">
    <property type="interactions" value="17"/>
</dbReference>
<evidence type="ECO:0000313" key="11">
    <source>
        <dbReference type="EMBL" id="AAD46851.1"/>
    </source>
</evidence>
<dbReference type="SMART" id="SM00487">
    <property type="entry name" value="DEXDc"/>
    <property type="match status" value="1"/>
</dbReference>
<reference evidence="11" key="1">
    <citation type="submission" date="1999-06" db="EMBL/GenBank/DDBJ databases">
        <title>Full Length Drosophila melanogaster cDNA sequence.</title>
        <authorList>
            <person name="Tsang G."/>
            <person name="Brokstein P."/>
            <person name="Frise E."/>
            <person name="Harvey D."/>
            <person name="Evans-Holm M."/>
            <person name="Lewis S.E."/>
            <person name="Suh C."/>
            <person name="Rubin G.M."/>
        </authorList>
    </citation>
    <scope>NUCLEOTIDE SEQUENCE</scope>
</reference>
<dbReference type="RefSeq" id="NP_001261678.1">
    <property type="nucleotide sequence ID" value="NM_001274749.1"/>
</dbReference>
<proteinExistence type="evidence at protein level"/>
<feature type="region of interest" description="Disordered" evidence="7">
    <location>
        <begin position="1"/>
        <end position="21"/>
    </location>
</feature>
<dbReference type="AGR" id="FB:FBgn0011802"/>
<feature type="compositionally biased region" description="Acidic residues" evidence="7">
    <location>
        <begin position="947"/>
        <end position="957"/>
    </location>
</feature>
<feature type="region of interest" description="Disordered" evidence="7">
    <location>
        <begin position="829"/>
        <end position="989"/>
    </location>
</feature>
<reference evidence="12" key="14">
    <citation type="submission" date="2022-11" db="EMBL/GenBank/DDBJ databases">
        <title>Drosophila melanogaster release 4 sequence.</title>
        <authorList>
            <consortium name="Berkeley Drosophila Genome Project"/>
            <person name="Celniker S."/>
            <person name="Carlson J."/>
            <person name="Wan K."/>
            <person name="Pfeiffer B."/>
            <person name="Frise E."/>
            <person name="George R."/>
            <person name="Hoskins R."/>
            <person name="Stapleton M."/>
            <person name="Pacleb J."/>
            <person name="Park S."/>
            <person name="Svirskas R."/>
            <person name="Smith E."/>
            <person name="Yu C."/>
            <person name="Rubin G."/>
        </authorList>
    </citation>
    <scope>NUCLEOTIDE SEQUENCE</scope>
</reference>
<dbReference type="Pfam" id="PF00271">
    <property type="entry name" value="Helicase_C"/>
    <property type="match status" value="1"/>
</dbReference>
<dbReference type="FunFam" id="3.40.50.300:FF:003651">
    <property type="entry name" value="GM24810"/>
    <property type="match status" value="1"/>
</dbReference>
<reference evidence="12 14" key="10">
    <citation type="journal article" date="2007" name="Science">
        <title>Sequence finishing and mapping of Drosophila melanogaster heterochromatin.</title>
        <authorList>
            <person name="Hoskins R.A."/>
            <person name="Carlson J.W."/>
            <person name="Kennedy C."/>
            <person name="Acevedo D."/>
            <person name="Evans-Holm M."/>
            <person name="Frise E."/>
            <person name="Wan K.H."/>
            <person name="Park S."/>
            <person name="Mendez-Lago M."/>
            <person name="Rossi F."/>
            <person name="Villasante A."/>
            <person name="Dimitri P."/>
            <person name="Karpen G.H."/>
            <person name="Celniker S.E."/>
        </authorList>
    </citation>
    <scope>NUCLEOTIDE SEQUENCE [LARGE SCALE GENOMIC DNA]</scope>
    <source>
        <strain evidence="14">Berkeley</strain>
    </source>
</reference>
<organism evidence="12 14">
    <name type="scientific">Drosophila melanogaster</name>
    <name type="common">Fruit fly</name>
    <dbReference type="NCBI Taxonomy" id="7227"/>
    <lineage>
        <taxon>Eukaryota</taxon>
        <taxon>Metazoa</taxon>
        <taxon>Ecdysozoa</taxon>
        <taxon>Arthropoda</taxon>
        <taxon>Hexapoda</taxon>
        <taxon>Insecta</taxon>
        <taxon>Pterygota</taxon>
        <taxon>Neoptera</taxon>
        <taxon>Endopterygota</taxon>
        <taxon>Diptera</taxon>
        <taxon>Brachycera</taxon>
        <taxon>Muscomorpha</taxon>
        <taxon>Ephydroidea</taxon>
        <taxon>Drosophilidae</taxon>
        <taxon>Drosophila</taxon>
        <taxon>Sophophora</taxon>
    </lineage>
</organism>
<dbReference type="PROSITE" id="PS51192">
    <property type="entry name" value="HELICASE_ATP_BIND_1"/>
    <property type="match status" value="1"/>
</dbReference>
<dbReference type="Proteomes" id="UP000000803">
    <property type="component" value="Chromosome 3L"/>
</dbReference>
<reference evidence="12" key="12">
    <citation type="journal article" date="2015" name="G3 (Bethesda)">
        <title>Gene Model Annotations for Drosophila melanogaster: The Rule-Benders.</title>
        <authorList>
            <consortium name="FlyBase Consortium"/>
            <person name="Crosby M.A."/>
            <person name="Gramates L.S."/>
            <person name="Dos Santos G."/>
            <person name="Matthews B.B."/>
            <person name="St Pierre S.E."/>
            <person name="Zhou P."/>
            <person name="Schroeder A.J."/>
            <person name="Falls K."/>
            <person name="Emmert D.B."/>
            <person name="Russo S.M."/>
            <person name="Gelbart W.M."/>
            <person name="null"/>
        </authorList>
    </citation>
    <scope>NUCLEOTIDE SEQUENCE</scope>
</reference>
<dbReference type="PaxDb" id="7227-FBpp0306223"/>
<feature type="compositionally biased region" description="Basic and acidic residues" evidence="7">
    <location>
        <begin position="499"/>
        <end position="515"/>
    </location>
</feature>
<keyword evidence="14" id="KW-1185">Reference proteome</keyword>
<feature type="compositionally biased region" description="Low complexity" evidence="7">
    <location>
        <begin position="958"/>
        <end position="981"/>
    </location>
</feature>
<evidence type="ECO:0000256" key="5">
    <source>
        <dbReference type="ARBA" id="ARBA00022840"/>
    </source>
</evidence>
<dbReference type="OrthoDB" id="434041at2759"/>
<dbReference type="ComplexPortal" id="CPX-8067">
    <property type="entry name" value="Survival motor neuron complex, Gem4C variant"/>
</dbReference>
<dbReference type="OMA" id="DSMGCGY"/>
<evidence type="ECO:0000313" key="14">
    <source>
        <dbReference type="Proteomes" id="UP000000803"/>
    </source>
</evidence>
<dbReference type="GO" id="GO:0005737">
    <property type="term" value="C:cytoplasm"/>
    <property type="evidence" value="ECO:0000314"/>
    <property type="project" value="FlyBase"/>
</dbReference>
<reference evidence="12" key="8">
    <citation type="submission" date="2006-08" db="EMBL/GenBank/DDBJ databases">
        <authorList>
            <person name="Celniker S."/>
            <person name="Carlson J."/>
            <person name="Wan K."/>
            <person name="Frise E."/>
            <person name="Hoskins R."/>
            <person name="Park S."/>
            <person name="Svirskas R."/>
            <person name="Rubin G."/>
        </authorList>
    </citation>
    <scope>NUCLEOTIDE SEQUENCE</scope>
</reference>
<reference evidence="14" key="5">
    <citation type="journal article" date="2002" name="Genome Biol.">
        <title>The transposable elements of the Drosophila melanogaster euchromatin: a genomics perspective.</title>
        <authorList>
            <person name="Kaminker J.S."/>
            <person name="Bergman C.M."/>
            <person name="Kronmiller B."/>
            <person name="Carlson J."/>
            <person name="Svirskas R."/>
            <person name="Patel S."/>
            <person name="Frise E."/>
            <person name="Wheeler D.A."/>
            <person name="Lewis S.E."/>
            <person name="Rubin G.M."/>
            <person name="Ashburner M."/>
            <person name="Celniker S.E."/>
        </authorList>
    </citation>
    <scope>NUCLEOTIDE SEQUENCE [LARGE SCALE GENOMIC DNA]</scope>
    <source>
        <strain evidence="14">Berkeley</strain>
    </source>
</reference>
<dbReference type="VEuPathDB" id="VectorBase:FBgn0011802"/>
<dbReference type="PANTHER" id="PTHR47959">
    <property type="entry name" value="ATP-DEPENDENT RNA HELICASE RHLE-RELATED"/>
    <property type="match status" value="1"/>
</dbReference>
<dbReference type="Pfam" id="PF00270">
    <property type="entry name" value="DEAD"/>
    <property type="match status" value="1"/>
</dbReference>
<evidence type="ECO:0000256" key="1">
    <source>
        <dbReference type="ARBA" id="ARBA00012552"/>
    </source>
</evidence>
<dbReference type="BioGRID-ORCS" id="39195">
    <property type="hits" value="0 hits in 1 CRISPR screen"/>
</dbReference>
<dbReference type="EMBL" id="AF160911">
    <property type="protein sequence ID" value="AAD46851.1"/>
    <property type="molecule type" value="mRNA"/>
</dbReference>
<dbReference type="PROSITE" id="PS51194">
    <property type="entry name" value="HELICASE_CTER"/>
    <property type="match status" value="1"/>
</dbReference>
<evidence type="ECO:0000256" key="6">
    <source>
        <dbReference type="PROSITE-ProRule" id="PRU00552"/>
    </source>
</evidence>
<dbReference type="Gene3D" id="3.40.50.300">
    <property type="entry name" value="P-loop containing nucleotide triphosphate hydrolases"/>
    <property type="match status" value="2"/>
</dbReference>
<dbReference type="IntAct" id="Q9V3C4">
    <property type="interactions" value="8"/>
</dbReference>
<reference evidence="14" key="3">
    <citation type="journal article" date="2002" name="Genome Biol.">
        <title>Finishing a whole-genome shotgun: release 3 of the Drosophila melanogaster euchromatic genome sequence.</title>
        <authorList>
            <person name="Celniker S.E."/>
            <person name="Wheeler D.A."/>
            <person name="Kronmiller B."/>
            <person name="Carlson J.W."/>
            <person name="Halpern A."/>
            <person name="Patel S."/>
            <person name="Adams M."/>
            <person name="Champe M."/>
            <person name="Dugan S.P."/>
            <person name="Frise E."/>
            <person name="Hodgson A."/>
            <person name="George R.A."/>
            <person name="Hoskins R.A."/>
            <person name="Laverty T."/>
            <person name="Muzny D.M."/>
            <person name="Nelson C.R."/>
            <person name="Pacleb J.M."/>
            <person name="Park S."/>
            <person name="Pfeiffer B.D."/>
            <person name="Richards S."/>
            <person name="Sodergren E.J."/>
            <person name="Svirskas R."/>
            <person name="Tabor P.E."/>
            <person name="Wan K."/>
            <person name="Stapleton M."/>
            <person name="Sutton G.G."/>
            <person name="Venter C."/>
            <person name="Weinstock G."/>
            <person name="Scherer S.E."/>
            <person name="Myers E.W."/>
            <person name="Gibbs R.A."/>
            <person name="Rubin G.M."/>
        </authorList>
    </citation>
    <scope>NUCLEOTIDE SEQUENCE [LARGE SCALE GENOMIC DNA]</scope>
    <source>
        <strain evidence="14">Berkeley</strain>
    </source>
</reference>
<evidence type="ECO:0000256" key="2">
    <source>
        <dbReference type="ARBA" id="ARBA00022741"/>
    </source>
</evidence>
<dbReference type="PANTHER" id="PTHR47959:SF13">
    <property type="entry name" value="ATP-DEPENDENT RNA HELICASE RHLE"/>
    <property type="match status" value="1"/>
</dbReference>
<evidence type="ECO:0000313" key="13">
    <source>
        <dbReference type="FlyBase" id="FBgn0011802"/>
    </source>
</evidence>
<dbReference type="EMBL" id="AE014296">
    <property type="protein sequence ID" value="AGB94372.1"/>
    <property type="molecule type" value="Genomic_DNA"/>
</dbReference>
<dbReference type="GO" id="GO:0000387">
    <property type="term" value="P:spliceosomal snRNP assembly"/>
    <property type="evidence" value="ECO:0000250"/>
    <property type="project" value="FlyBase"/>
</dbReference>
<feature type="compositionally biased region" description="Basic and acidic residues" evidence="7">
    <location>
        <begin position="455"/>
        <end position="469"/>
    </location>
</feature>
<reference evidence="12 14" key="6">
    <citation type="journal article" date="2002" name="Genome Biol.">
        <title>Heterochromatic sequences in a Drosophila whole-genome shotgun assembly.</title>
        <authorList>
            <person name="Hoskins R.A."/>
            <person name="Smith C.D."/>
            <person name="Carlson J.W."/>
            <person name="Carvalho A.B."/>
            <person name="Halpern A."/>
            <person name="Kaminker J.S."/>
            <person name="Kennedy C."/>
            <person name="Mungall C.J."/>
            <person name="Sullivan B.A."/>
            <person name="Sutton G.G."/>
            <person name="Yasuhara J.C."/>
            <person name="Wakimoto B.T."/>
            <person name="Myers E.W."/>
            <person name="Celniker S.E."/>
            <person name="Rubin G.M."/>
            <person name="Karpen G.H."/>
        </authorList>
    </citation>
    <scope>NUCLEOTIDE SEQUENCE [LARGE SCALE GENOMIC DNA]</scope>
    <source>
        <strain evidence="14">Berkeley</strain>
    </source>
</reference>
<dbReference type="HOGENOM" id="CLU_013036_0_0_1"/>
<dbReference type="GO" id="GO:0016787">
    <property type="term" value="F:hydrolase activity"/>
    <property type="evidence" value="ECO:0007669"/>
    <property type="project" value="UniProtKB-KW"/>
</dbReference>
<feature type="compositionally biased region" description="Acidic residues" evidence="7">
    <location>
        <begin position="836"/>
        <end position="847"/>
    </location>
</feature>
<reference evidence="12" key="15">
    <citation type="submission" date="2022-11" db="EMBL/GenBank/DDBJ databases">
        <authorList>
            <consortium name="FlyBase"/>
        </authorList>
    </citation>
    <scope>NUCLEOTIDE SEQUENCE</scope>
</reference>
<feature type="short sequence motif" description="Q motif" evidence="6">
    <location>
        <begin position="25"/>
        <end position="53"/>
    </location>
</feature>
<feature type="domain" description="DEAD-box RNA helicase Q" evidence="10">
    <location>
        <begin position="25"/>
        <end position="53"/>
    </location>
</feature>
<comment type="interaction">
    <interactant intactId="EBI-126900">
        <id>Q9V3C4</id>
    </interactant>
    <interactant intactId="EBI-185315">
        <id>Q9VV74</id>
        <label>Smn</label>
    </interactant>
    <organismsDiffer>false</organismsDiffer>
    <experiments>3</experiments>
</comment>
<reference evidence="12" key="11">
    <citation type="journal article" date="2015" name="G3 (Bethesda)">
        <title>Gene Model Annotations for Drosophila melanogaster: Impact of High-Throughput Data.</title>
        <authorList>
            <consortium name="FlyBase Consortium"/>
            <person name="Matthews B.B."/>
            <person name="Dos Santos G."/>
            <person name="Crosby M.A."/>
            <person name="Emmert D.B."/>
            <person name="St Pierre S.E."/>
            <person name="Gramates L.S."/>
            <person name="Zhou P."/>
            <person name="Schroeder A.J."/>
            <person name="Falls K."/>
            <person name="Strelets V."/>
            <person name="Russo S.M."/>
            <person name="Gelbart W.M."/>
            <person name="null"/>
        </authorList>
    </citation>
    <scope>NUCLEOTIDE SEQUENCE</scope>
</reference>
<sequence length="1028" mass="116508">MEREIAHSLAGGEERSSDVAPGQVKTFEELRLYRNLLNGLKRNNFVTPTKIQAAAIPMALAKMDLIIQSKSGTGKTLIYVIAVVQSFNPNINQPHAMIVVPTRELAIQVQDTFFHLCKSFRDFKCSAFIGGTDVAKDRKRMNESRVIIGTPGRLLHLYENRVFDVSKLRLLVLDEADQLYQTKSLQHTVSKLIEAMPKNRQIIACSATYDQNLDERLAKVMDKPMLISNSERATVLLGIRQFVYELPQQNNSVEEMRLKLQILGQIFNQLPYEQAIIFASSQMRADSYKNYLTASGIDCHLISGAMEQSERLHVFEGYRNFTMRILVATDLMARGVDSPHANLVINIDPPQDHVTYLHRIGRAGRFGSKGIAITFIASKKESQRFREMSKKIATAWSVLEFPKEPMPNEFNFWDFEKYNFDYYIKEENPLQEMPMPIKENRSKENVDASSVDLENLQKDQDGKRRDPDKLPVALENVETQKELELENLPESSHNNKNLRVKEKEIVRQGKLKETNSKAGGSKTNKTERRKKSNTPSKLQKQITEVQQTPEITVNKYYMQEDIQRTADGKEYHPVNGAGNHQVPSKSNQKPVEFISPELTPTLTPLELTQEPSPTTVTPPAPPANSINNKTYCLAAPTQTSSMTIQNMVISNTVDDASSISSDSMVVCGYHSDRSYDTYYATSDEEEIWNRLMSKQRRQLKSKRGHGKRRVILYKKVFPKLKANVKRKLKKRMSSSCRSKKAHHLRKRHVYKNISLLPHMNLCHLLQKFTNQERFLKRLHKYAKNQFIDNARVGFLLDKLYKSILEMYYNSAKERKKHFKEAMKESLKSIDNYESQESSESEEEEEEEKDLKNKLSVHVTNQMDIPPMPQAAVEIGSGSESDTEDSQEYGEGEEIIVDDEDDGSDGGPNSSSGFVESQESVSSGIDTSVYETESTGASGNNSSAFFISDDESDTESLTDSEAGSNVSATGSSSQRSSVASSTYESSDDDSVTVTNVSSMQNAQSLWLQTFNMQYQFIASHVAKNLQNYY</sequence>
<dbReference type="ComplexPortal" id="CPX-8008">
    <property type="entry name" value="Survival motor neuron complex, Gem4A variant"/>
</dbReference>
<dbReference type="Bgee" id="FBgn0011802">
    <property type="expression patterns" value="Expressed in cleaving embryo and 63 other cell types or tissues"/>
</dbReference>
<reference evidence="12 14" key="7">
    <citation type="journal article" date="2005" name="PLoS Comput. Biol.">
        <title>Combined evidence annotation of transposable elements in genome sequences.</title>
        <authorList>
            <person name="Quesneville H."/>
            <person name="Bergman C.M."/>
            <person name="Andrieu O."/>
            <person name="Autard D."/>
            <person name="Nouaud D."/>
            <person name="Ashburner M."/>
            <person name="Anxolabehere D."/>
        </authorList>
    </citation>
    <scope>NUCLEOTIDE SEQUENCE [LARGE SCALE GENOMIC DNA]</scope>
    <source>
        <strain evidence="14">Berkeley</strain>
    </source>
</reference>
<dbReference type="CTD" id="39195"/>
<dbReference type="GO" id="GO:0007528">
    <property type="term" value="P:neuromuscular junction development"/>
    <property type="evidence" value="ECO:0000315"/>
    <property type="project" value="FlyBase"/>
</dbReference>
<dbReference type="GO" id="GO:0022618">
    <property type="term" value="P:protein-RNA complex assembly"/>
    <property type="evidence" value="ECO:0000315"/>
    <property type="project" value="FlyBase"/>
</dbReference>
<reference evidence="12 14" key="9">
    <citation type="journal article" date="2007" name="Science">
        <title>The Release 5.1 annotation of Drosophila melanogaster heterochromatin.</title>
        <authorList>
            <person name="Smith C.D."/>
            <person name="Shu S."/>
            <person name="Mungall C.J."/>
            <person name="Karpen G.H."/>
        </authorList>
    </citation>
    <scope>NUCLEOTIDE SEQUENCE [LARGE SCALE GENOMIC DNA]</scope>
    <source>
        <strain evidence="14">Berkeley</strain>
    </source>
</reference>
<dbReference type="UCSC" id="CG6539-RA">
    <property type="organism name" value="d. melanogaster"/>
</dbReference>
<evidence type="ECO:0000313" key="12">
    <source>
        <dbReference type="EMBL" id="AAF50157.1"/>
    </source>
</evidence>
<evidence type="ECO:0000259" key="10">
    <source>
        <dbReference type="PROSITE" id="PS51195"/>
    </source>
</evidence>
<reference evidence="14" key="4">
    <citation type="journal article" date="2002" name="Genome Biol.">
        <title>Annotation of the Drosophila melanogaster euchromatic genome: a systematic review.</title>
        <authorList>
            <person name="Misra S."/>
            <person name="Crosby M.A."/>
            <person name="Mungall C.J."/>
            <person name="Matthews B.B."/>
            <person name="Campbell K.S."/>
            <person name="Hradecky P."/>
            <person name="Huang Y."/>
            <person name="Kaminker J.S."/>
            <person name="Millburn G.H."/>
            <person name="Prochnik S.E."/>
            <person name="Smith C.D."/>
            <person name="Tupy J.L."/>
            <person name="Whitfied E.J."/>
            <person name="Bayraktaroglu L."/>
            <person name="Berman B.P."/>
            <person name="Bettencourt B.R."/>
            <person name="Celniker S.E."/>
            <person name="de Grey A.D."/>
            <person name="Drysdale R.A."/>
            <person name="Harris N.L."/>
            <person name="Richter J."/>
            <person name="Russo S."/>
            <person name="Schroeder A.J."/>
            <person name="Shu S.Q."/>
            <person name="Stapleton M."/>
            <person name="Yamada C."/>
            <person name="Ashburner M."/>
            <person name="Gelbart W.M."/>
            <person name="Rubin G.M."/>
            <person name="Lewis S.E."/>
        </authorList>
    </citation>
    <scope>GENOME REANNOTATION</scope>
    <source>
        <strain evidence="14">Berkeley</strain>
    </source>
</reference>
<dbReference type="CDD" id="cd18787">
    <property type="entry name" value="SF2_C_DEAD"/>
    <property type="match status" value="1"/>
</dbReference>
<dbReference type="GO" id="GO:0003729">
    <property type="term" value="F:mRNA binding"/>
    <property type="evidence" value="ECO:0000318"/>
    <property type="project" value="GO_Central"/>
</dbReference>
<dbReference type="KEGG" id="dme:Dmel_CG6539"/>
<evidence type="ECO:0000259" key="8">
    <source>
        <dbReference type="PROSITE" id="PS51192"/>
    </source>
</evidence>
<feature type="region of interest" description="Disordered" evidence="7">
    <location>
        <begin position="441"/>
        <end position="543"/>
    </location>
</feature>
<dbReference type="GO" id="GO:0008344">
    <property type="term" value="P:adult locomotory behavior"/>
    <property type="evidence" value="ECO:0000315"/>
    <property type="project" value="FlyBase"/>
</dbReference>
<gene>
    <name evidence="12 13" type="primary">Gem3</name>
    <name evidence="12" type="synonym">BcDNA.LD05563</name>
    <name evidence="12" type="synonym">BcDNA:LD05563</name>
    <name evidence="12" type="synonym">dGem3</name>
    <name evidence="12" type="synonym">DHH1</name>
    <name evidence="12" type="synonym">Dhh1</name>
    <name evidence="12" type="synonym">Dmel\CG6539</name>
    <name evidence="12" type="synonym">DmRH22</name>
    <name evidence="12" type="synonym">GEMIN3</name>
    <name evidence="12" type="synonym">gemin3</name>
    <name evidence="12" type="synonym">l(3)rL562</name>
    <name evidence="12 13" type="ORF">CG6539</name>
    <name evidence="12" type="ORF">Dmel_CG6539</name>
</gene>
<accession>Q9V3C4</accession>
<dbReference type="GO" id="GO:0071254">
    <property type="term" value="C:cytoplasmic U snRNP body"/>
    <property type="evidence" value="ECO:0000314"/>
    <property type="project" value="FlyBase"/>
</dbReference>
<dbReference type="FlyBase" id="FBgn0011802">
    <property type="gene designation" value="Gem3"/>
</dbReference>
<feature type="domain" description="Helicase ATP-binding" evidence="8">
    <location>
        <begin position="56"/>
        <end position="227"/>
    </location>
</feature>
<dbReference type="GeneID" id="39195"/>
<dbReference type="GO" id="GO:0007629">
    <property type="term" value="P:flight behavior"/>
    <property type="evidence" value="ECO:0000315"/>
    <property type="project" value="FlyBase"/>
</dbReference>
<name>Q9V3C4_DROME</name>
<reference evidence="12" key="13">
    <citation type="journal article" date="2015" name="Genome Res.">
        <title>The Release 6 reference sequence of the Drosophila melanogaster genome.</title>
        <authorList>
            <person name="Hoskins R.A."/>
            <person name="Carlson J.W."/>
            <person name="Wan K.H."/>
            <person name="Park S."/>
            <person name="Mendez I."/>
            <person name="Galle S.E."/>
            <person name="Booth B.W."/>
            <person name="Pfeiffer B.D."/>
            <person name="George R.A."/>
            <person name="Svirskas R."/>
            <person name="Krzywinski M."/>
            <person name="Schein J."/>
            <person name="Accardo M.C."/>
            <person name="Damia E."/>
            <person name="Messina G."/>
            <person name="Mendez-Lago M."/>
            <person name="de Pablos B."/>
            <person name="Demakova O.V."/>
            <person name="Andreyeva E.N."/>
            <person name="Boldyreva L.V."/>
            <person name="Marra M."/>
            <person name="Carvalho A.B."/>
            <person name="Dimitri P."/>
            <person name="Villasante A."/>
            <person name="Zhimulev I.F."/>
            <person name="Rubin G.M."/>
            <person name="Karpen G.H."/>
            <person name="Celniker S.E."/>
        </authorList>
    </citation>
    <scope>NUCLEOTIDE SEQUENCE</scope>
</reference>
<keyword evidence="4" id="KW-0347">Helicase</keyword>
<dbReference type="PROSITE" id="PS51195">
    <property type="entry name" value="Q_MOTIF"/>
    <property type="match status" value="1"/>
</dbReference>
<feature type="compositionally biased region" description="Acidic residues" evidence="7">
    <location>
        <begin position="880"/>
        <end position="903"/>
    </location>
</feature>
<dbReference type="SMART" id="SM00490">
    <property type="entry name" value="HELICc"/>
    <property type="match status" value="1"/>
</dbReference>
<dbReference type="CDD" id="cd17943">
    <property type="entry name" value="DEADc_DDX20"/>
    <property type="match status" value="1"/>
</dbReference>
<dbReference type="eggNOG" id="KOG4284">
    <property type="taxonomic scope" value="Eukaryota"/>
</dbReference>
<dbReference type="SMR" id="Q9V3C4"/>
<dbReference type="AlphaFoldDB" id="Q9V3C4"/>
<dbReference type="InterPro" id="IPR014001">
    <property type="entry name" value="Helicase_ATP-bd"/>
</dbReference>
<dbReference type="GO" id="GO:0015030">
    <property type="term" value="C:Cajal body"/>
    <property type="evidence" value="ECO:0000314"/>
    <property type="project" value="FlyBase"/>
</dbReference>
<dbReference type="InterPro" id="IPR014014">
    <property type="entry name" value="RNA_helicase_DEAD_Q_motif"/>
</dbReference>
<dbReference type="ABCD" id="Q9V3C4">
    <property type="antibodies" value="1 sequenced antibody"/>
</dbReference>
<dbReference type="STRING" id="7227.FBpp0306223"/>
<evidence type="ECO:0000256" key="4">
    <source>
        <dbReference type="ARBA" id="ARBA00022806"/>
    </source>
</evidence>
<keyword evidence="5" id="KW-0067">ATP-binding</keyword>
<dbReference type="GO" id="GO:0005524">
    <property type="term" value="F:ATP binding"/>
    <property type="evidence" value="ECO:0007669"/>
    <property type="project" value="UniProtKB-KW"/>
</dbReference>
<feature type="compositionally biased region" description="Polar residues" evidence="7">
    <location>
        <begin position="907"/>
        <end position="944"/>
    </location>
</feature>
<dbReference type="InterPro" id="IPR027417">
    <property type="entry name" value="P-loop_NTPase"/>
</dbReference>
<dbReference type="RefSeq" id="NP_524019.1">
    <property type="nucleotide sequence ID" value="NM_079295.4"/>
</dbReference>
<dbReference type="GO" id="GO:0097504">
    <property type="term" value="C:Gemini of Cajal bodies"/>
    <property type="evidence" value="ECO:0000314"/>
    <property type="project" value="UniProtKB"/>
</dbReference>
<dbReference type="GO" id="GO:0003724">
    <property type="term" value="F:RNA helicase activity"/>
    <property type="evidence" value="ECO:0000318"/>
    <property type="project" value="GO_Central"/>
</dbReference>